<gene>
    <name evidence="2" type="ORF">EHS24_007911</name>
</gene>
<sequence length="245" mass="25745">MAALPVAESLTLSATLFHADVDSWLPASFGVSRPDADKAKDWEAALRQTARDRLGLGHPDLTDPLARARAATQRAGIETLRKLKGREKKGDDSDLAPTPGPGSSSRTAGRGGRDDSDDDESRTRSVSKKKTKTKDAFASKGKNAVHPLLNLRNPIPGYVPPVGGQQAQAEAVPKAPATTATVPALVVTGIKRAREDDEDADGDGDDKAEGDEGGDDAAQSKAAARREKRKRAKARKAEAARAAVA</sequence>
<dbReference type="Proteomes" id="UP000279236">
    <property type="component" value="Unassembled WGS sequence"/>
</dbReference>
<keyword evidence="3" id="KW-1185">Reference proteome</keyword>
<dbReference type="OrthoDB" id="10605051at2759"/>
<dbReference type="GeneID" id="39592454"/>
<dbReference type="STRING" id="105984.A0A427XS28"/>
<organism evidence="2 3">
    <name type="scientific">Apiotrichum porosum</name>
    <dbReference type="NCBI Taxonomy" id="105984"/>
    <lineage>
        <taxon>Eukaryota</taxon>
        <taxon>Fungi</taxon>
        <taxon>Dikarya</taxon>
        <taxon>Basidiomycota</taxon>
        <taxon>Agaricomycotina</taxon>
        <taxon>Tremellomycetes</taxon>
        <taxon>Trichosporonales</taxon>
        <taxon>Trichosporonaceae</taxon>
        <taxon>Apiotrichum</taxon>
    </lineage>
</organism>
<feature type="region of interest" description="Disordered" evidence="1">
    <location>
        <begin position="73"/>
        <end position="245"/>
    </location>
</feature>
<evidence type="ECO:0000313" key="2">
    <source>
        <dbReference type="EMBL" id="RSH81722.1"/>
    </source>
</evidence>
<evidence type="ECO:0000256" key="1">
    <source>
        <dbReference type="SAM" id="MobiDB-lite"/>
    </source>
</evidence>
<evidence type="ECO:0000313" key="3">
    <source>
        <dbReference type="Proteomes" id="UP000279236"/>
    </source>
</evidence>
<accession>A0A427XS28</accession>
<name>A0A427XS28_9TREE</name>
<dbReference type="EMBL" id="RSCE01000006">
    <property type="protein sequence ID" value="RSH81722.1"/>
    <property type="molecule type" value="Genomic_DNA"/>
</dbReference>
<proteinExistence type="predicted"/>
<dbReference type="AlphaFoldDB" id="A0A427XS28"/>
<reference evidence="2 3" key="1">
    <citation type="submission" date="2018-11" db="EMBL/GenBank/DDBJ databases">
        <title>Genome sequence of Apiotrichum porosum DSM 27194.</title>
        <authorList>
            <person name="Aliyu H."/>
            <person name="Gorte O."/>
            <person name="Ochsenreither K."/>
        </authorList>
    </citation>
    <scope>NUCLEOTIDE SEQUENCE [LARGE SCALE GENOMIC DNA]</scope>
    <source>
        <strain evidence="2 3">DSM 27194</strain>
    </source>
</reference>
<comment type="caution">
    <text evidence="2">The sequence shown here is derived from an EMBL/GenBank/DDBJ whole genome shotgun (WGS) entry which is preliminary data.</text>
</comment>
<feature type="compositionally biased region" description="Low complexity" evidence="1">
    <location>
        <begin position="169"/>
        <end position="188"/>
    </location>
</feature>
<dbReference type="RefSeq" id="XP_028476177.1">
    <property type="nucleotide sequence ID" value="XM_028623244.1"/>
</dbReference>
<feature type="compositionally biased region" description="Acidic residues" evidence="1">
    <location>
        <begin position="196"/>
        <end position="215"/>
    </location>
</feature>
<protein>
    <submittedName>
        <fullName evidence="2">Uncharacterized protein</fullName>
    </submittedName>
</protein>